<dbReference type="AlphaFoldDB" id="A0A9D4V3J9"/>
<sequence>MAESEDLVGLILSSLGTASASELCILSEVLASESSLQLERLWLLVGSPSRCLSIISFLDSLSQHHRRLLVARVTLRLVCRITDFLEDPASFAPSCDSSIANSVLTDMDQAASSSCLEFPSTHLSEEDVLSRVENTTTIPGDGSTPQGKEEDCLNGENVKAKHAHIIHSESFSSSGNRLQENLFTKSQRPAGACVADVCRCSGKAEKSASRHLRGVESLEKPEVMFVPSLANSSSRDPTLTSLDPVNNSLACTNNTNCDRRNGAFVQSCNARNASVDSVSPLVAHMRPLETSPNAICSGLDLRSDMASTSCEDEMDNLSVPWGETDAAFLFLFLWETQEQECQEAMQRWCIDPFVYHLLIVQDMSGLLKDEKKARCIKAPRWRERLQEYLRQNVLQVGYGFPGMMASPNLPASMTAYIDTIGKFQRILESMDVEEGSEQKLPAASATTLHSLPTTVIGLSSEDTDKICIICKEKLEPSSVASQLPCMHVYHWDCILSWLKQRNNCPVCRHELPSNDYEHELQRKIKILKERAV</sequence>
<evidence type="ECO:0000313" key="7">
    <source>
        <dbReference type="Proteomes" id="UP000886520"/>
    </source>
</evidence>
<dbReference type="InterPro" id="IPR013083">
    <property type="entry name" value="Znf_RING/FYVE/PHD"/>
</dbReference>
<evidence type="ECO:0000256" key="3">
    <source>
        <dbReference type="ARBA" id="ARBA00022833"/>
    </source>
</evidence>
<organism evidence="6 7">
    <name type="scientific">Adiantum capillus-veneris</name>
    <name type="common">Maidenhair fern</name>
    <dbReference type="NCBI Taxonomy" id="13818"/>
    <lineage>
        <taxon>Eukaryota</taxon>
        <taxon>Viridiplantae</taxon>
        <taxon>Streptophyta</taxon>
        <taxon>Embryophyta</taxon>
        <taxon>Tracheophyta</taxon>
        <taxon>Polypodiopsida</taxon>
        <taxon>Polypodiidae</taxon>
        <taxon>Polypodiales</taxon>
        <taxon>Pteridineae</taxon>
        <taxon>Pteridaceae</taxon>
        <taxon>Vittarioideae</taxon>
        <taxon>Adiantum</taxon>
    </lineage>
</organism>
<dbReference type="GO" id="GO:0061630">
    <property type="term" value="F:ubiquitin protein ligase activity"/>
    <property type="evidence" value="ECO:0007669"/>
    <property type="project" value="TreeGrafter"/>
</dbReference>
<feature type="domain" description="RING-type" evidence="5">
    <location>
        <begin position="467"/>
        <end position="508"/>
    </location>
</feature>
<dbReference type="GO" id="GO:0008270">
    <property type="term" value="F:zinc ion binding"/>
    <property type="evidence" value="ECO:0007669"/>
    <property type="project" value="UniProtKB-KW"/>
</dbReference>
<evidence type="ECO:0000259" key="5">
    <source>
        <dbReference type="PROSITE" id="PS50089"/>
    </source>
</evidence>
<keyword evidence="3" id="KW-0862">Zinc</keyword>
<dbReference type="Pfam" id="PF13639">
    <property type="entry name" value="zf-RING_2"/>
    <property type="match status" value="1"/>
</dbReference>
<dbReference type="InterPro" id="IPR051834">
    <property type="entry name" value="RING_finger_E3_ligase"/>
</dbReference>
<dbReference type="GO" id="GO:0005634">
    <property type="term" value="C:nucleus"/>
    <property type="evidence" value="ECO:0007669"/>
    <property type="project" value="TreeGrafter"/>
</dbReference>
<gene>
    <name evidence="6" type="ORF">GOP47_0006689</name>
</gene>
<dbReference type="InterPro" id="IPR001841">
    <property type="entry name" value="Znf_RING"/>
</dbReference>
<dbReference type="Gene3D" id="3.30.40.10">
    <property type="entry name" value="Zinc/RING finger domain, C3HC4 (zinc finger)"/>
    <property type="match status" value="1"/>
</dbReference>
<dbReference type="EMBL" id="JABFUD020000006">
    <property type="protein sequence ID" value="KAI5079018.1"/>
    <property type="molecule type" value="Genomic_DNA"/>
</dbReference>
<evidence type="ECO:0000256" key="1">
    <source>
        <dbReference type="ARBA" id="ARBA00022723"/>
    </source>
</evidence>
<name>A0A9D4V3J9_ADICA</name>
<proteinExistence type="predicted"/>
<dbReference type="PANTHER" id="PTHR45931:SF16">
    <property type="entry name" value="RING_U-BOX SUPERFAMILY PROTEIN"/>
    <property type="match status" value="1"/>
</dbReference>
<protein>
    <recommendedName>
        <fullName evidence="5">RING-type domain-containing protein</fullName>
    </recommendedName>
</protein>
<reference evidence="6" key="1">
    <citation type="submission" date="2021-01" db="EMBL/GenBank/DDBJ databases">
        <title>Adiantum capillus-veneris genome.</title>
        <authorList>
            <person name="Fang Y."/>
            <person name="Liao Q."/>
        </authorList>
    </citation>
    <scope>NUCLEOTIDE SEQUENCE</scope>
    <source>
        <strain evidence="6">H3</strain>
        <tissue evidence="6">Leaf</tissue>
    </source>
</reference>
<dbReference type="SMART" id="SM00184">
    <property type="entry name" value="RING"/>
    <property type="match status" value="1"/>
</dbReference>
<dbReference type="PANTHER" id="PTHR45931">
    <property type="entry name" value="SI:CH211-59O9.10"/>
    <property type="match status" value="1"/>
</dbReference>
<accession>A0A9D4V3J9</accession>
<keyword evidence="2 4" id="KW-0863">Zinc-finger</keyword>
<comment type="caution">
    <text evidence="6">The sequence shown here is derived from an EMBL/GenBank/DDBJ whole genome shotgun (WGS) entry which is preliminary data.</text>
</comment>
<keyword evidence="1" id="KW-0479">Metal-binding</keyword>
<keyword evidence="7" id="KW-1185">Reference proteome</keyword>
<evidence type="ECO:0000313" key="6">
    <source>
        <dbReference type="EMBL" id="KAI5079018.1"/>
    </source>
</evidence>
<dbReference type="PROSITE" id="PS50089">
    <property type="entry name" value="ZF_RING_2"/>
    <property type="match status" value="1"/>
</dbReference>
<dbReference type="OrthoDB" id="21204at2759"/>
<dbReference type="Proteomes" id="UP000886520">
    <property type="component" value="Chromosome 6"/>
</dbReference>
<evidence type="ECO:0000256" key="4">
    <source>
        <dbReference type="PROSITE-ProRule" id="PRU00175"/>
    </source>
</evidence>
<dbReference type="SUPFAM" id="SSF57850">
    <property type="entry name" value="RING/U-box"/>
    <property type="match status" value="1"/>
</dbReference>
<evidence type="ECO:0000256" key="2">
    <source>
        <dbReference type="ARBA" id="ARBA00022771"/>
    </source>
</evidence>
<dbReference type="GO" id="GO:0006511">
    <property type="term" value="P:ubiquitin-dependent protein catabolic process"/>
    <property type="evidence" value="ECO:0007669"/>
    <property type="project" value="TreeGrafter"/>
</dbReference>